<dbReference type="CDD" id="cd18578">
    <property type="entry name" value="ABC_6TM_Pgp_ABCB1_D2_like"/>
    <property type="match status" value="1"/>
</dbReference>
<evidence type="ECO:0000256" key="7">
    <source>
        <dbReference type="ARBA" id="ARBA00022840"/>
    </source>
</evidence>
<keyword evidence="8" id="KW-1278">Translocase</keyword>
<evidence type="ECO:0000256" key="4">
    <source>
        <dbReference type="ARBA" id="ARBA00022692"/>
    </source>
</evidence>
<dbReference type="PROSITE" id="PS50893">
    <property type="entry name" value="ABC_TRANSPORTER_2"/>
    <property type="match status" value="2"/>
</dbReference>
<keyword evidence="4 13" id="KW-0812">Transmembrane</keyword>
<dbReference type="CDD" id="cd03249">
    <property type="entry name" value="ABC_MTABC3_MDL1_MDL2"/>
    <property type="match status" value="2"/>
</dbReference>
<dbReference type="GO" id="GO:0090374">
    <property type="term" value="P:oligopeptide export from mitochondrion"/>
    <property type="evidence" value="ECO:0007669"/>
    <property type="project" value="TreeGrafter"/>
</dbReference>
<dbReference type="FunFam" id="3.40.50.300:FF:000205">
    <property type="entry name" value="ABC transporter B family member 4"/>
    <property type="match status" value="1"/>
</dbReference>
<protein>
    <submittedName>
        <fullName evidence="16">Multidrug resistance protein 1A</fullName>
    </submittedName>
</protein>
<dbReference type="Pfam" id="PF00005">
    <property type="entry name" value="ABC_tran"/>
    <property type="match status" value="2"/>
</dbReference>
<dbReference type="SUPFAM" id="SSF90123">
    <property type="entry name" value="ABC transporter transmembrane region"/>
    <property type="match status" value="2"/>
</dbReference>
<dbReference type="PROSITE" id="PS50929">
    <property type="entry name" value="ABC_TM1F"/>
    <property type="match status" value="2"/>
</dbReference>
<dbReference type="CDD" id="cd18577">
    <property type="entry name" value="ABC_6TM_Pgp_ABCB1_D1_like"/>
    <property type="match status" value="1"/>
</dbReference>
<accession>A0A0V0JAR2</accession>
<evidence type="ECO:0000256" key="3">
    <source>
        <dbReference type="ARBA" id="ARBA00022448"/>
    </source>
</evidence>
<feature type="compositionally biased region" description="Basic and acidic residues" evidence="12">
    <location>
        <begin position="640"/>
        <end position="654"/>
    </location>
</feature>
<dbReference type="SUPFAM" id="SSF52540">
    <property type="entry name" value="P-loop containing nucleoside triphosphate hydrolases"/>
    <property type="match status" value="2"/>
</dbReference>
<dbReference type="EMBL" id="GEEE01000408">
    <property type="protein sequence ID" value="JAP62817.1"/>
    <property type="molecule type" value="Transcribed_RNA"/>
</dbReference>
<dbReference type="PANTHER" id="PTHR43394">
    <property type="entry name" value="ATP-DEPENDENT PERMEASE MDL1, MITOCHONDRIAL"/>
    <property type="match status" value="1"/>
</dbReference>
<dbReference type="PANTHER" id="PTHR43394:SF27">
    <property type="entry name" value="ATP-DEPENDENT TRANSLOCASE ABCB1-LIKE"/>
    <property type="match status" value="1"/>
</dbReference>
<comment type="subcellular location">
    <subcellularLocation>
        <location evidence="1">Membrane</location>
        <topology evidence="1">Multi-pass membrane protein</topology>
    </subcellularLocation>
</comment>
<keyword evidence="7" id="KW-0067">ATP-binding</keyword>
<dbReference type="InterPro" id="IPR036640">
    <property type="entry name" value="ABC1_TM_sf"/>
</dbReference>
<keyword evidence="9 13" id="KW-1133">Transmembrane helix</keyword>
<evidence type="ECO:0000256" key="11">
    <source>
        <dbReference type="ARBA" id="ARBA00023180"/>
    </source>
</evidence>
<dbReference type="InterPro" id="IPR003593">
    <property type="entry name" value="AAA+_ATPase"/>
</dbReference>
<proteinExistence type="inferred from homology"/>
<evidence type="ECO:0000256" key="1">
    <source>
        <dbReference type="ARBA" id="ARBA00004141"/>
    </source>
</evidence>
<evidence type="ECO:0000256" key="5">
    <source>
        <dbReference type="ARBA" id="ARBA00022737"/>
    </source>
</evidence>
<dbReference type="InterPro" id="IPR017871">
    <property type="entry name" value="ABC_transporter-like_CS"/>
</dbReference>
<dbReference type="InterPro" id="IPR011527">
    <property type="entry name" value="ABC1_TM_dom"/>
</dbReference>
<evidence type="ECO:0000256" key="9">
    <source>
        <dbReference type="ARBA" id="ARBA00022989"/>
    </source>
</evidence>
<gene>
    <name evidence="16" type="primary">MDR1A</name>
    <name evidence="16" type="ORF">TR87175</name>
</gene>
<feature type="transmembrane region" description="Helical" evidence="13">
    <location>
        <begin position="49"/>
        <end position="77"/>
    </location>
</feature>
<dbReference type="GO" id="GO:0005743">
    <property type="term" value="C:mitochondrial inner membrane"/>
    <property type="evidence" value="ECO:0007669"/>
    <property type="project" value="TreeGrafter"/>
</dbReference>
<evidence type="ECO:0000256" key="8">
    <source>
        <dbReference type="ARBA" id="ARBA00022967"/>
    </source>
</evidence>
<evidence type="ECO:0000256" key="2">
    <source>
        <dbReference type="ARBA" id="ARBA00007577"/>
    </source>
</evidence>
<dbReference type="Gene3D" id="3.40.50.300">
    <property type="entry name" value="P-loop containing nucleotide triphosphate hydrolases"/>
    <property type="match status" value="2"/>
</dbReference>
<evidence type="ECO:0000313" key="16">
    <source>
        <dbReference type="EMBL" id="JAP62817.1"/>
    </source>
</evidence>
<dbReference type="GO" id="GO:0016887">
    <property type="term" value="F:ATP hydrolysis activity"/>
    <property type="evidence" value="ECO:0007669"/>
    <property type="project" value="InterPro"/>
</dbReference>
<feature type="domain" description="ABC transporter" evidence="14">
    <location>
        <begin position="371"/>
        <end position="607"/>
    </location>
</feature>
<evidence type="ECO:0000259" key="15">
    <source>
        <dbReference type="PROSITE" id="PS50929"/>
    </source>
</evidence>
<dbReference type="Pfam" id="PF00664">
    <property type="entry name" value="ABC_membrane"/>
    <property type="match status" value="2"/>
</dbReference>
<name>A0A0V0JAR2_SCHSO</name>
<dbReference type="SMART" id="SM00382">
    <property type="entry name" value="AAA"/>
    <property type="match status" value="2"/>
</dbReference>
<feature type="domain" description="ABC transmembrane type-1" evidence="15">
    <location>
        <begin position="696"/>
        <end position="977"/>
    </location>
</feature>
<dbReference type="AlphaFoldDB" id="A0A0V0JAR2"/>
<keyword evidence="5" id="KW-0677">Repeat</keyword>
<feature type="domain" description="ABC transporter" evidence="14">
    <location>
        <begin position="1011"/>
        <end position="1255"/>
    </location>
</feature>
<dbReference type="InterPro" id="IPR027417">
    <property type="entry name" value="P-loop_NTPase"/>
</dbReference>
<dbReference type="Gene3D" id="1.20.1560.10">
    <property type="entry name" value="ABC transporter type 1, transmembrane domain"/>
    <property type="match status" value="1"/>
</dbReference>
<dbReference type="PROSITE" id="PS00211">
    <property type="entry name" value="ABC_TRANSPORTER_1"/>
    <property type="match status" value="2"/>
</dbReference>
<feature type="transmembrane region" description="Helical" evidence="13">
    <location>
        <begin position="274"/>
        <end position="296"/>
    </location>
</feature>
<dbReference type="GO" id="GO:0015421">
    <property type="term" value="F:ABC-type oligopeptide transporter activity"/>
    <property type="evidence" value="ECO:0007669"/>
    <property type="project" value="TreeGrafter"/>
</dbReference>
<feature type="transmembrane region" description="Helical" evidence="13">
    <location>
        <begin position="733"/>
        <end position="759"/>
    </location>
</feature>
<feature type="transmembrane region" description="Helical" evidence="13">
    <location>
        <begin position="198"/>
        <end position="222"/>
    </location>
</feature>
<comment type="similarity">
    <text evidence="2">Belongs to the ABC transporter superfamily. ABCB family. Multidrug resistance exporter (TC 3.A.1.201) subfamily.</text>
</comment>
<feature type="transmembrane region" description="Helical" evidence="13">
    <location>
        <begin position="97"/>
        <end position="120"/>
    </location>
</feature>
<feature type="domain" description="ABC transmembrane type-1" evidence="15">
    <location>
        <begin position="53"/>
        <end position="337"/>
    </location>
</feature>
<dbReference type="InterPro" id="IPR039421">
    <property type="entry name" value="Type_1_exporter"/>
</dbReference>
<evidence type="ECO:0000256" key="10">
    <source>
        <dbReference type="ARBA" id="ARBA00023136"/>
    </source>
</evidence>
<keyword evidence="10 13" id="KW-0472">Membrane</keyword>
<feature type="transmembrane region" description="Helical" evidence="13">
    <location>
        <begin position="311"/>
        <end position="329"/>
    </location>
</feature>
<dbReference type="FunFam" id="3.40.50.300:FF:000479">
    <property type="entry name" value="Multidrug resistance protein 1A"/>
    <property type="match status" value="1"/>
</dbReference>
<evidence type="ECO:0000256" key="12">
    <source>
        <dbReference type="SAM" id="MobiDB-lite"/>
    </source>
</evidence>
<reference evidence="16" key="1">
    <citation type="submission" date="2016-01" db="EMBL/GenBank/DDBJ databases">
        <title>Reference transcriptome for the parasite Schistocephalus solidus: insights into the molecular evolution of parasitism.</title>
        <authorList>
            <person name="Hebert F.O."/>
            <person name="Grambauer S."/>
            <person name="Barber I."/>
            <person name="Landry C.R."/>
            <person name="Aubin-Horth N."/>
        </authorList>
    </citation>
    <scope>NUCLEOTIDE SEQUENCE</scope>
</reference>
<evidence type="ECO:0000256" key="13">
    <source>
        <dbReference type="SAM" id="Phobius"/>
    </source>
</evidence>
<evidence type="ECO:0000256" key="6">
    <source>
        <dbReference type="ARBA" id="ARBA00022741"/>
    </source>
</evidence>
<keyword evidence="3" id="KW-0813">Transport</keyword>
<feature type="region of interest" description="Disordered" evidence="12">
    <location>
        <begin position="634"/>
        <end position="674"/>
    </location>
</feature>
<organism evidence="16">
    <name type="scientific">Schistocephalus solidus</name>
    <name type="common">Tapeworm</name>
    <dbReference type="NCBI Taxonomy" id="70667"/>
    <lineage>
        <taxon>Eukaryota</taxon>
        <taxon>Metazoa</taxon>
        <taxon>Spiralia</taxon>
        <taxon>Lophotrochozoa</taxon>
        <taxon>Platyhelminthes</taxon>
        <taxon>Cestoda</taxon>
        <taxon>Eucestoda</taxon>
        <taxon>Diphyllobothriidea</taxon>
        <taxon>Diphyllobothriidae</taxon>
        <taxon>Schistocephalus</taxon>
    </lineage>
</organism>
<dbReference type="GO" id="GO:0005524">
    <property type="term" value="F:ATP binding"/>
    <property type="evidence" value="ECO:0007669"/>
    <property type="project" value="UniProtKB-KW"/>
</dbReference>
<evidence type="ECO:0000259" key="14">
    <source>
        <dbReference type="PROSITE" id="PS50893"/>
    </source>
</evidence>
<feature type="transmembrane region" description="Helical" evidence="13">
    <location>
        <begin position="815"/>
        <end position="835"/>
    </location>
</feature>
<dbReference type="InterPro" id="IPR003439">
    <property type="entry name" value="ABC_transporter-like_ATP-bd"/>
</dbReference>
<keyword evidence="11" id="KW-0325">Glycoprotein</keyword>
<keyword evidence="6" id="KW-0547">Nucleotide-binding</keyword>
<sequence>MKKRRTEEEWAQGTASTFTENDIISVEFEEKPPKLHYFQLFRYAKKWELACVIFGLLASAANGLLMPLSMTYFADIVNDIILPKPNILKSILPQVKIYSIIGGASLILGFLQAYLLLMVAERQSKRLRLLYFKSVLRQDVEWHEKNSVGIVITRISDSIDQIEEGIGANLTNFLRDISQFLAGLIIAFTHGWKLTLVAVALMPVISLVFTALALSIQIFVGIEQKAYSQASSVATEVLSAVRTVFAFGGETEATKRYERELSTAQRAGVKKSMAIGASVGMISFSIFSVVAILYYYGLVLITKEEYTPGKVVLVIMNIVYGSIAIGRSLPLMEFFLRAATVAQPVFATIERVPVINSEGGGRQLDNFRGQIEFRDVSFSYPQRPNIPILKHFNLKITPGETVAVVGPSGSGKSTIVQLIQRHYDVNQGQVLIDNVDIRDLDVKWLREQMGVVSQEPVLFAGSVRTNIGMMESEASQDDIEQAAKVANAHDFISGLPEGYETWIGEGGTGISGGQKQRVAIARALLRNPTVLLLDEATSALDTRSEQAVQAALDKAGRGRTVVMVAHRLTTVRNAGRIIVLDHGVIKETGTHEDLLVLGGIYAGMVASMNEETPEVKNTGKKKVEYDSASLNRRLSIQRSTRSDNGRQKKVKELLQEPTEPADNDSLDESRNKGPSVTWRTLKLSKPYAGLLAIGYLMAVGSGILEPCFALVYAETFDLYIEPVLFKRIPTRARLLAGMMSLVGFLRFLTVFCQHTVLGISGERLTKRMRKELFGAMLKQEAGWFDRPENQSGHLANRLATEVPCLRKVSGERGGVIVEGLVLVIVSLILAFYFSWQLALVNLAFIPPLALAGALQAQDMVSSVGANAVAGSEIVQESVSAHRTLASLAVQSHFYSAFQEKFLGARREKMKSNIIYSIVNSVAQGVQFFQSAAVYYVGAKLIDDGTLTSAALFRSVMVLTFGAQGLGRAVSFLPSLNDAVNGAKKIFDTLDRQSRLPTDEGEEPSAAVRGEVEFRNVHFRYPTRPGVKVLKGFDHTVKSKTNTAFVGQSGCGKTTCLQLIQRLYDPDDHGQQSGIFLDGLNLRQLKPSWIRRQIAIVSQEPNLFDMSIQDNIGYGALDRETTIEEIIEVARAANIHDFIQSLPEGYDTQIGFRGSELSGGQKQRIAIARALLRKPAILLLDEATSALDMESERVVQAALDKAMAVGERTSLLVAHRLTTVENCDQIVVLQNGRKVESGSPDALMRAKGAYFALHNADEAVKK</sequence>